<gene>
    <name evidence="1" type="ORF">KFL_006780040</name>
</gene>
<keyword evidence="2" id="KW-1185">Reference proteome</keyword>
<evidence type="ECO:0000313" key="1">
    <source>
        <dbReference type="EMBL" id="GAQ90733.1"/>
    </source>
</evidence>
<dbReference type="EMBL" id="DF237627">
    <property type="protein sequence ID" value="GAQ90733.1"/>
    <property type="molecule type" value="Genomic_DNA"/>
</dbReference>
<reference evidence="1 2" key="1">
    <citation type="journal article" date="2014" name="Nat. Commun.">
        <title>Klebsormidium flaccidum genome reveals primary factors for plant terrestrial adaptation.</title>
        <authorList>
            <person name="Hori K."/>
            <person name="Maruyama F."/>
            <person name="Fujisawa T."/>
            <person name="Togashi T."/>
            <person name="Yamamoto N."/>
            <person name="Seo M."/>
            <person name="Sato S."/>
            <person name="Yamada T."/>
            <person name="Mori H."/>
            <person name="Tajima N."/>
            <person name="Moriyama T."/>
            <person name="Ikeuchi M."/>
            <person name="Watanabe M."/>
            <person name="Wada H."/>
            <person name="Kobayashi K."/>
            <person name="Saito M."/>
            <person name="Masuda T."/>
            <person name="Sasaki-Sekimoto Y."/>
            <person name="Mashiguchi K."/>
            <person name="Awai K."/>
            <person name="Shimojima M."/>
            <person name="Masuda S."/>
            <person name="Iwai M."/>
            <person name="Nobusawa T."/>
            <person name="Narise T."/>
            <person name="Kondo S."/>
            <person name="Saito H."/>
            <person name="Sato R."/>
            <person name="Murakawa M."/>
            <person name="Ihara Y."/>
            <person name="Oshima-Yamada Y."/>
            <person name="Ohtaka K."/>
            <person name="Satoh M."/>
            <person name="Sonobe K."/>
            <person name="Ishii M."/>
            <person name="Ohtani R."/>
            <person name="Kanamori-Sato M."/>
            <person name="Honoki R."/>
            <person name="Miyazaki D."/>
            <person name="Mochizuki H."/>
            <person name="Umetsu J."/>
            <person name="Higashi K."/>
            <person name="Shibata D."/>
            <person name="Kamiya Y."/>
            <person name="Sato N."/>
            <person name="Nakamura Y."/>
            <person name="Tabata S."/>
            <person name="Ida S."/>
            <person name="Kurokawa K."/>
            <person name="Ohta H."/>
        </authorList>
    </citation>
    <scope>NUCLEOTIDE SEQUENCE [LARGE SCALE GENOMIC DNA]</scope>
    <source>
        <strain evidence="1 2">NIES-2285</strain>
    </source>
</reference>
<organism evidence="1 2">
    <name type="scientific">Klebsormidium nitens</name>
    <name type="common">Green alga</name>
    <name type="synonym">Ulothrix nitens</name>
    <dbReference type="NCBI Taxonomy" id="105231"/>
    <lineage>
        <taxon>Eukaryota</taxon>
        <taxon>Viridiplantae</taxon>
        <taxon>Streptophyta</taxon>
        <taxon>Klebsormidiophyceae</taxon>
        <taxon>Klebsormidiales</taxon>
        <taxon>Klebsormidiaceae</taxon>
        <taxon>Klebsormidium</taxon>
    </lineage>
</organism>
<dbReference type="SUPFAM" id="SSF57184">
    <property type="entry name" value="Growth factor receptor domain"/>
    <property type="match status" value="1"/>
</dbReference>
<accession>A0A1Y1IJ52</accession>
<proteinExistence type="predicted"/>
<dbReference type="OrthoDB" id="7250310at2759"/>
<dbReference type="Proteomes" id="UP000054558">
    <property type="component" value="Unassembled WGS sequence"/>
</dbReference>
<dbReference type="AlphaFoldDB" id="A0A1Y1IJ52"/>
<evidence type="ECO:0000313" key="2">
    <source>
        <dbReference type="Proteomes" id="UP000054558"/>
    </source>
</evidence>
<evidence type="ECO:0008006" key="3">
    <source>
        <dbReference type="Google" id="ProtNLM"/>
    </source>
</evidence>
<protein>
    <recommendedName>
        <fullName evidence="3">Chitin-binding type-2 domain-containing protein</fullName>
    </recommendedName>
</protein>
<name>A0A1Y1IJ52_KLENI</name>
<dbReference type="InterPro" id="IPR009030">
    <property type="entry name" value="Growth_fac_rcpt_cys_sf"/>
</dbReference>
<sequence>MASSCSVLLSRTGAIALQRVANPRLGTDDWTMASVFIGSRKAGPRIRRAPRVVAASMDWTSVPAWAVKAVVTKLVPPNPCGGQGYYLDPRTKACVYMCRPGYKYDPETKTCVLVSEVCEPGYVLKDGECVPDTNCGDVYVYDEDLNACAPVQGSIERDRSIGDRFLAWAAAQLFETKEESCPVGFYFDPNAVACVPLCAPGYLYDRDLKRCVPISQVASKMRRAQEPPE</sequence>